<reference evidence="7" key="3">
    <citation type="journal article" date="2017" name="Plant Physiol. Biochem.">
        <title>Differential oxidative and antioxidative response of duckweed Lemna minor toward plant growth promoting/inhibiting bacteria.</title>
        <authorList>
            <person name="Ishizawa H."/>
            <person name="Kuroda M."/>
            <person name="Morikawa M."/>
            <person name="Ike M."/>
        </authorList>
    </citation>
    <scope>NUCLEOTIDE SEQUENCE [LARGE SCALE GENOMIC DNA]</scope>
    <source>
        <strain evidence="7">H3</strain>
    </source>
</reference>
<dbReference type="PANTHER" id="PTHR30579:SF7">
    <property type="entry name" value="HTH-TYPE TRANSCRIPTIONAL REGULATOR LRHA-RELATED"/>
    <property type="match status" value="1"/>
</dbReference>
<keyword evidence="4" id="KW-0804">Transcription</keyword>
<dbReference type="SUPFAM" id="SSF46785">
    <property type="entry name" value="Winged helix' DNA-binding domain"/>
    <property type="match status" value="1"/>
</dbReference>
<dbReference type="GO" id="GO:0003700">
    <property type="term" value="F:DNA-binding transcription factor activity"/>
    <property type="evidence" value="ECO:0007669"/>
    <property type="project" value="InterPro"/>
</dbReference>
<dbReference type="Pfam" id="PF03466">
    <property type="entry name" value="LysR_substrate"/>
    <property type="match status" value="1"/>
</dbReference>
<evidence type="ECO:0000256" key="2">
    <source>
        <dbReference type="ARBA" id="ARBA00023015"/>
    </source>
</evidence>
<evidence type="ECO:0000256" key="4">
    <source>
        <dbReference type="ARBA" id="ARBA00023163"/>
    </source>
</evidence>
<accession>A0A3G9GBM0</accession>
<evidence type="ECO:0000256" key="3">
    <source>
        <dbReference type="ARBA" id="ARBA00023125"/>
    </source>
</evidence>
<feature type="domain" description="HTH lysR-type" evidence="5">
    <location>
        <begin position="6"/>
        <end position="63"/>
    </location>
</feature>
<dbReference type="Gene3D" id="1.10.10.10">
    <property type="entry name" value="Winged helix-like DNA-binding domain superfamily/Winged helix DNA-binding domain"/>
    <property type="match status" value="1"/>
</dbReference>
<dbReference type="GO" id="GO:0003677">
    <property type="term" value="F:DNA binding"/>
    <property type="evidence" value="ECO:0007669"/>
    <property type="project" value="UniProtKB-KW"/>
</dbReference>
<keyword evidence="2" id="KW-0805">Transcription regulation</keyword>
<comment type="similarity">
    <text evidence="1">Belongs to the LysR transcriptional regulatory family.</text>
</comment>
<dbReference type="PANTHER" id="PTHR30579">
    <property type="entry name" value="TRANSCRIPTIONAL REGULATOR"/>
    <property type="match status" value="1"/>
</dbReference>
<dbReference type="InterPro" id="IPR050176">
    <property type="entry name" value="LTTR"/>
</dbReference>
<keyword evidence="3" id="KW-0238">DNA-binding</keyword>
<dbReference type="SUPFAM" id="SSF53850">
    <property type="entry name" value="Periplasmic binding protein-like II"/>
    <property type="match status" value="1"/>
</dbReference>
<dbReference type="Proteomes" id="UP000198290">
    <property type="component" value="Chromosome"/>
</dbReference>
<evidence type="ECO:0000256" key="1">
    <source>
        <dbReference type="ARBA" id="ARBA00009437"/>
    </source>
</evidence>
<gene>
    <name evidence="6" type="ORF">DLM_0542</name>
</gene>
<dbReference type="PROSITE" id="PS50931">
    <property type="entry name" value="HTH_LYSR"/>
    <property type="match status" value="1"/>
</dbReference>
<keyword evidence="7" id="KW-1185">Reference proteome</keyword>
<sequence length="294" mass="31655">MSRISLDLDVLRSFVSGVEMGSFALAAQRMNRSTSAISAQLKKLEEQAGQPLTRKAGRGLVLTPAGEVMLAYARRLLALNDEAVQAVQGSGLEQGWIRFGMQEDFGESLLPAILGQFSRAHPQFRLEVKVARNQQLLDGLAKGELDLVLAWDGGQPWPYQQRMATLPLCWIDSKSSPLACVPGDAIPLVAFEAPCLMRTAACSALEQAGLAWRQAFCSSSLSGIWAAVAAGLGVTVRTAAGLPDTLQLRQDLPALPEIQLVLYRAEAAMAAGAERLSDIVRHALHGYLYGLSRD</sequence>
<dbReference type="InterPro" id="IPR036390">
    <property type="entry name" value="WH_DNA-bd_sf"/>
</dbReference>
<proteinExistence type="inferred from homology"/>
<evidence type="ECO:0000259" key="5">
    <source>
        <dbReference type="PROSITE" id="PS50931"/>
    </source>
</evidence>
<dbReference type="InterPro" id="IPR005119">
    <property type="entry name" value="LysR_subst-bd"/>
</dbReference>
<evidence type="ECO:0000313" key="6">
    <source>
        <dbReference type="EMBL" id="BBF84203.1"/>
    </source>
</evidence>
<dbReference type="Gene3D" id="3.40.190.10">
    <property type="entry name" value="Periplasmic binding protein-like II"/>
    <property type="match status" value="2"/>
</dbReference>
<dbReference type="RefSeq" id="WP_089084915.1">
    <property type="nucleotide sequence ID" value="NZ_AP018823.1"/>
</dbReference>
<evidence type="ECO:0000313" key="7">
    <source>
        <dbReference type="Proteomes" id="UP000198290"/>
    </source>
</evidence>
<name>A0A3G9GBM0_9NEIS</name>
<dbReference type="KEGG" id="amah:DLM_0542"/>
<dbReference type="InterPro" id="IPR036388">
    <property type="entry name" value="WH-like_DNA-bd_sf"/>
</dbReference>
<reference evidence="7" key="1">
    <citation type="journal article" date="2017" name="Biotechnol. Biofuels">
        <title>Evaluation of environmental bacterial communities as a factor affecting the growth of duckweed Lemna minor.</title>
        <authorList>
            <person name="Ishizawa H."/>
            <person name="Kuroda M."/>
            <person name="Morikawa M."/>
            <person name="Ike M."/>
        </authorList>
    </citation>
    <scope>NUCLEOTIDE SEQUENCE [LARGE SCALE GENOMIC DNA]</scope>
    <source>
        <strain evidence="7">H3</strain>
    </source>
</reference>
<organism evidence="6 7">
    <name type="scientific">Aquitalea magnusonii</name>
    <dbReference type="NCBI Taxonomy" id="332411"/>
    <lineage>
        <taxon>Bacteria</taxon>
        <taxon>Pseudomonadati</taxon>
        <taxon>Pseudomonadota</taxon>
        <taxon>Betaproteobacteria</taxon>
        <taxon>Neisseriales</taxon>
        <taxon>Chromobacteriaceae</taxon>
        <taxon>Aquitalea</taxon>
    </lineage>
</organism>
<dbReference type="OrthoDB" id="6555293at2"/>
<reference evidence="6 7" key="2">
    <citation type="journal article" date="2017" name="Genome Announc.">
        <title>Draft genome sequence of Aquitalea magnusonii strain H3, a plant growth-promoting bacterium of duckweed Lemna minor.</title>
        <authorList>
            <person name="Ishizawa H."/>
            <person name="Kuroda M."/>
            <person name="Ike M."/>
        </authorList>
    </citation>
    <scope>NUCLEOTIDE SEQUENCE [LARGE SCALE GENOMIC DNA]</scope>
    <source>
        <strain evidence="6 7">H3</strain>
    </source>
</reference>
<dbReference type="EMBL" id="AP018823">
    <property type="protein sequence ID" value="BBF84203.1"/>
    <property type="molecule type" value="Genomic_DNA"/>
</dbReference>
<dbReference type="InterPro" id="IPR000847">
    <property type="entry name" value="LysR_HTH_N"/>
</dbReference>
<protein>
    <submittedName>
        <fullName evidence="6">Transcriptional regulator</fullName>
    </submittedName>
</protein>
<dbReference type="STRING" id="332411.VI06_00050"/>
<dbReference type="AlphaFoldDB" id="A0A3G9GBM0"/>
<dbReference type="Pfam" id="PF00126">
    <property type="entry name" value="HTH_1"/>
    <property type="match status" value="1"/>
</dbReference>